<dbReference type="EMBL" id="QTSX02002167">
    <property type="protein sequence ID" value="KAJ9078014.1"/>
    <property type="molecule type" value="Genomic_DNA"/>
</dbReference>
<proteinExistence type="predicted"/>
<reference evidence="1" key="1">
    <citation type="submission" date="2022-04" db="EMBL/GenBank/DDBJ databases">
        <title>Genome of the entomopathogenic fungus Entomophthora muscae.</title>
        <authorList>
            <person name="Elya C."/>
            <person name="Lovett B.R."/>
            <person name="Lee E."/>
            <person name="Macias A.M."/>
            <person name="Hajek A.E."/>
            <person name="De Bivort B.L."/>
            <person name="Kasson M.T."/>
            <person name="De Fine Licht H.H."/>
            <person name="Stajich J.E."/>
        </authorList>
    </citation>
    <scope>NUCLEOTIDE SEQUENCE</scope>
    <source>
        <strain evidence="1">Berkeley</strain>
    </source>
</reference>
<gene>
    <name evidence="1" type="ORF">DSO57_1011061</name>
</gene>
<dbReference type="Proteomes" id="UP001165960">
    <property type="component" value="Unassembled WGS sequence"/>
</dbReference>
<protein>
    <submittedName>
        <fullName evidence="1">Uncharacterized protein</fullName>
    </submittedName>
</protein>
<name>A0ACC2TTW6_9FUNG</name>
<comment type="caution">
    <text evidence="1">The sequence shown here is derived from an EMBL/GenBank/DDBJ whole genome shotgun (WGS) entry which is preliminary data.</text>
</comment>
<sequence length="63" mass="7071">MYKRTLETLMTADAGHPEGVHKLKDDKWLTSPFGPLTLEVLATLGYQLNPNPLYENSLQGLNE</sequence>
<evidence type="ECO:0000313" key="2">
    <source>
        <dbReference type="Proteomes" id="UP001165960"/>
    </source>
</evidence>
<keyword evidence="2" id="KW-1185">Reference proteome</keyword>
<accession>A0ACC2TTW6</accession>
<organism evidence="1 2">
    <name type="scientific">Entomophthora muscae</name>
    <dbReference type="NCBI Taxonomy" id="34485"/>
    <lineage>
        <taxon>Eukaryota</taxon>
        <taxon>Fungi</taxon>
        <taxon>Fungi incertae sedis</taxon>
        <taxon>Zoopagomycota</taxon>
        <taxon>Entomophthoromycotina</taxon>
        <taxon>Entomophthoromycetes</taxon>
        <taxon>Entomophthorales</taxon>
        <taxon>Entomophthoraceae</taxon>
        <taxon>Entomophthora</taxon>
    </lineage>
</organism>
<evidence type="ECO:0000313" key="1">
    <source>
        <dbReference type="EMBL" id="KAJ9078014.1"/>
    </source>
</evidence>